<dbReference type="AlphaFoldDB" id="A0A8K0EAJ6"/>
<name>A0A8K0EAJ6_BRALA</name>
<organism evidence="2 3">
    <name type="scientific">Branchiostoma lanceolatum</name>
    <name type="common">Common lancelet</name>
    <name type="synonym">Amphioxus lanceolatum</name>
    <dbReference type="NCBI Taxonomy" id="7740"/>
    <lineage>
        <taxon>Eukaryota</taxon>
        <taxon>Metazoa</taxon>
        <taxon>Chordata</taxon>
        <taxon>Cephalochordata</taxon>
        <taxon>Leptocardii</taxon>
        <taxon>Amphioxiformes</taxon>
        <taxon>Branchiostomatidae</taxon>
        <taxon>Branchiostoma</taxon>
    </lineage>
</organism>
<evidence type="ECO:0000313" key="2">
    <source>
        <dbReference type="EMBL" id="CAH1242429.1"/>
    </source>
</evidence>
<evidence type="ECO:0000256" key="1">
    <source>
        <dbReference type="SAM" id="MobiDB-lite"/>
    </source>
</evidence>
<keyword evidence="3" id="KW-1185">Reference proteome</keyword>
<proteinExistence type="predicted"/>
<dbReference type="EMBL" id="OV696697">
    <property type="protein sequence ID" value="CAH1242429.1"/>
    <property type="molecule type" value="Genomic_DNA"/>
</dbReference>
<protein>
    <submittedName>
        <fullName evidence="2">Hypp6685 protein</fullName>
    </submittedName>
</protein>
<feature type="region of interest" description="Disordered" evidence="1">
    <location>
        <begin position="1"/>
        <end position="30"/>
    </location>
</feature>
<dbReference type="Proteomes" id="UP000838412">
    <property type="component" value="Chromosome 12"/>
</dbReference>
<reference evidence="2" key="1">
    <citation type="submission" date="2022-01" db="EMBL/GenBank/DDBJ databases">
        <authorList>
            <person name="Braso-Vives M."/>
        </authorList>
    </citation>
    <scope>NUCLEOTIDE SEQUENCE</scope>
</reference>
<sequence length="192" mass="21728">MTLRDHRNMATEEEPNLAPLAEEAQPGPSRDCNTAFHSAEFAGEGEREKVWTAGVEPDLADLIKAAIEETKDLKKLQDTNEVDEETFLETLPEDCTYRITSKADRSIMPRKRDFSYLYQEFGKENYGGKDSQMFVKLITSDLEDHYKTKLLSLADGSYDGSYRRRFMGTGKDGAAGFRVPTEEEQSTYLSSV</sequence>
<evidence type="ECO:0000313" key="3">
    <source>
        <dbReference type="Proteomes" id="UP000838412"/>
    </source>
</evidence>
<dbReference type="OrthoDB" id="5975592at2759"/>
<gene>
    <name evidence="2" type="primary">Hypp6685</name>
    <name evidence="2" type="ORF">BLAG_LOCUS5720</name>
</gene>
<feature type="compositionally biased region" description="Basic and acidic residues" evidence="1">
    <location>
        <begin position="1"/>
        <end position="10"/>
    </location>
</feature>
<accession>A0A8K0EAJ6</accession>